<dbReference type="RefSeq" id="WP_212643960.1">
    <property type="nucleotide sequence ID" value="NZ_CP074132.1"/>
</dbReference>
<name>A0ABX8CF88_9ACTN</name>
<gene>
    <name evidence="2" type="ORF">KGD83_12710</name>
</gene>
<feature type="region of interest" description="Disordered" evidence="1">
    <location>
        <begin position="1"/>
        <end position="29"/>
    </location>
</feature>
<feature type="compositionally biased region" description="Acidic residues" evidence="1">
    <location>
        <begin position="1"/>
        <end position="12"/>
    </location>
</feature>
<evidence type="ECO:0008006" key="4">
    <source>
        <dbReference type="Google" id="ProtNLM"/>
    </source>
</evidence>
<evidence type="ECO:0000313" key="3">
    <source>
        <dbReference type="Proteomes" id="UP000678016"/>
    </source>
</evidence>
<evidence type="ECO:0000256" key="1">
    <source>
        <dbReference type="SAM" id="MobiDB-lite"/>
    </source>
</evidence>
<sequence length="112" mass="12609">MTESTEDFDEFDTGSWDPGYDDDVDADTDVGAADQDSAVADFLRYFPEGHRIEEIEDHDVLGIDAELGQEIPEQAPEAEGERPPTGRREDLARLLRAEEFADRVRDRGRRPG</sequence>
<protein>
    <recommendedName>
        <fullName evidence="4">DUF5709 domain-containing protein</fullName>
    </recommendedName>
</protein>
<keyword evidence="3" id="KW-1185">Reference proteome</keyword>
<dbReference type="EMBL" id="CP074132">
    <property type="protein sequence ID" value="QUX31268.1"/>
    <property type="molecule type" value="Genomic_DNA"/>
</dbReference>
<organism evidence="2 3">
    <name type="scientific">Nocardiopsis akebiae</name>
    <dbReference type="NCBI Taxonomy" id="2831968"/>
    <lineage>
        <taxon>Bacteria</taxon>
        <taxon>Bacillati</taxon>
        <taxon>Actinomycetota</taxon>
        <taxon>Actinomycetes</taxon>
        <taxon>Streptosporangiales</taxon>
        <taxon>Nocardiopsidaceae</taxon>
        <taxon>Nocardiopsis</taxon>
    </lineage>
</organism>
<proteinExistence type="predicted"/>
<dbReference type="Proteomes" id="UP000678016">
    <property type="component" value="Chromosome"/>
</dbReference>
<accession>A0ABX8CF88</accession>
<evidence type="ECO:0000313" key="2">
    <source>
        <dbReference type="EMBL" id="QUX31268.1"/>
    </source>
</evidence>
<reference evidence="3" key="1">
    <citation type="submission" date="2021-05" db="EMBL/GenBank/DDBJ databases">
        <title>Direct Submission.</title>
        <authorList>
            <person name="Li K."/>
            <person name="Gao J."/>
        </authorList>
    </citation>
    <scope>NUCLEOTIDE SEQUENCE [LARGE SCALE GENOMIC DNA]</scope>
    <source>
        <strain evidence="3">HDS12</strain>
    </source>
</reference>
<feature type="compositionally biased region" description="Acidic residues" evidence="1">
    <location>
        <begin position="19"/>
        <end position="28"/>
    </location>
</feature>